<sequence>MRAFFGTMGGMANDDVTVSLTGDEALILFDLLHRWEDDNRVSAPQHKAEQVALWNLSALLERS</sequence>
<dbReference type="RefSeq" id="WP_132193900.1">
    <property type="nucleotide sequence ID" value="NZ_SLWM01000019.1"/>
</dbReference>
<protein>
    <submittedName>
        <fullName evidence="1">Uncharacterized protein</fullName>
    </submittedName>
</protein>
<evidence type="ECO:0000313" key="1">
    <source>
        <dbReference type="EMBL" id="TCO14892.1"/>
    </source>
</evidence>
<gene>
    <name evidence="1" type="ORF">EV644_1194</name>
</gene>
<organism evidence="1 2">
    <name type="scientific">Kribbella orskensis</name>
    <dbReference type="NCBI Taxonomy" id="2512216"/>
    <lineage>
        <taxon>Bacteria</taxon>
        <taxon>Bacillati</taxon>
        <taxon>Actinomycetota</taxon>
        <taxon>Actinomycetes</taxon>
        <taxon>Propionibacteriales</taxon>
        <taxon>Kribbellaceae</taxon>
        <taxon>Kribbella</taxon>
    </lineage>
</organism>
<name>A0ABY2BB93_9ACTN</name>
<dbReference type="EMBL" id="SLWM01000019">
    <property type="protein sequence ID" value="TCO14892.1"/>
    <property type="molecule type" value="Genomic_DNA"/>
</dbReference>
<comment type="caution">
    <text evidence="1">The sequence shown here is derived from an EMBL/GenBank/DDBJ whole genome shotgun (WGS) entry which is preliminary data.</text>
</comment>
<accession>A0ABY2BB93</accession>
<proteinExistence type="predicted"/>
<keyword evidence="2" id="KW-1185">Reference proteome</keyword>
<reference evidence="1 2" key="1">
    <citation type="journal article" date="2015" name="Stand. Genomic Sci.">
        <title>Genomic Encyclopedia of Bacterial and Archaeal Type Strains, Phase III: the genomes of soil and plant-associated and newly described type strains.</title>
        <authorList>
            <person name="Whitman W.B."/>
            <person name="Woyke T."/>
            <person name="Klenk H.P."/>
            <person name="Zhou Y."/>
            <person name="Lilburn T.G."/>
            <person name="Beck B.J."/>
            <person name="De Vos P."/>
            <person name="Vandamme P."/>
            <person name="Eisen J.A."/>
            <person name="Garrity G."/>
            <person name="Hugenholtz P."/>
            <person name="Kyrpides N.C."/>
        </authorList>
    </citation>
    <scope>NUCLEOTIDE SEQUENCE [LARGE SCALE GENOMIC DNA]</scope>
    <source>
        <strain evidence="1 2">VKM Ac-2538</strain>
    </source>
</reference>
<evidence type="ECO:0000313" key="2">
    <source>
        <dbReference type="Proteomes" id="UP000295818"/>
    </source>
</evidence>
<dbReference type="Proteomes" id="UP000295818">
    <property type="component" value="Unassembled WGS sequence"/>
</dbReference>